<dbReference type="Proteomes" id="UP000600918">
    <property type="component" value="Unassembled WGS sequence"/>
</dbReference>
<dbReference type="InterPro" id="IPR047343">
    <property type="entry name" value="RUSC1_2"/>
</dbReference>
<sequence>MKIAEFSAGRVSPSLQPSRRRQRSRKRPPPSPPLQQQHEQQQSPSLSCHKRQDWNYYRVPCDKCMYFLQRQCAGKGAAVMEDPQTPGSDCNSNPATDSMQQDLIGSDFIQDNVEYQWCTDYGYRDGGLHVHPSVLSSLSASYSREDVGYYDDLSRNLDANLAEIDMESFRSADIHTLLTALPVMCTDPVQHSEFNYQRERYASISGSVMEKLDIGSSISPHTSSQGEESACSTTDTMSICKSSLLFSPVKETPVLPPAGSYSVDSLDCEDMLLTCQANNKNNYTIAFEGSITMYSDSSPDFENQEKPETYEVPETYYKKKGVRRNILDSSMVCSDSKIYTTWSNLKHSSMNKVITRHPSGNNNTIPNFLHGTGNTTISMNKRSQSLPDLTRIQESPANIHLNFSVDSAESNNHPLQSHNSGSAMSRSVNEENSDGSGNISSGKKLQNLSLVKLFMKQKSMSAEGMSLTLDQSDSISDSGWPTSNSASDSGTNTNTQIQRQNINTCTRPLPEKDFSINWVRSDCYNNKEVESQKDKFADIPNNFTNNKENKDDMISSASVEELSESITKSELVHDSDIEQIDFEVSQDDLECHTKNLRVFQTENKSVISKTTGIQAMVETEDNEVQTSLIYKVPAEKDSPSIRETIVNKRPVYVIYPNYTLPDLSFLNIKDTKLDNVALKPQCYDKSKPGWKHSNRCNRPFSCNDIDALKQRGFSHVKDWESLTFLLPTEYKKILHDVPEVSEHININEQTKKPLFCLSPPMRHKTRPISELIPNNTSSTSSTATQPSSGYRGSSTILTDSSTNQQLLSNNVANPLYLYRYDSISSEASLVSNDKKMHRAVNQAKQTYPNLPKRSISLPYGDRESDCCNGKVPPRPPLPRSILRKNKVPTSKRYSMFEMGGVEEVEDQCPEPNKRMSLQEPYYMNNDLQLLCRGRIIDSEKDVDETEEKCNTERLNEVVNNTNVDYETSQNSEDDVKQLEEFLKRSGLSSESSEGDNEDPEVKLRSYVRKFLALRMNKDVVKNIDMAESQKKTVSFALHERKRYSDEKPNNLNAPTNEHNKDRCFQDPNKEINPENKVDLEEKRNMISSTSKAVDLLLKYWNAEPTNGRQNYNDKNECAQLCLSNLCPALYAIMSDGLKPHLQSTFGPIANSVWQVVEASAQQGPLTKTLNELVQKINGEDIITEGMLKFHAFVFGLLNLRALDAWFAYLCTRESILRRHYNSNSLFTGALGNTDVREVVDSLLDILHPLAFCPFQLDLLYQYRQLHNSFGNMNNYNINGLNFRNVDLLQKDHHFEKADNCGTVLSPRKIRPRSCVNVYNDYDDKSNVAHKTDLENVVKKRFSNTVGTKVLHGLEKLASEDSEDYTDSLEHSPLNRGATKQTIPTKSLSPDSKMDDEDTITGEAKFRKLQEKWELMVGKEETGKNQSGPTLPLSPMRTPANLGKSKIPRLLTSPIKQPNVAIGSVKTVKSPISGIPSLKKPVTLSTTKTVLMKPIETRGKGIQETRRTSRVDQDVVGTSRAHLSRPSSLPYKSYGVMSKEKNLLSPQRRAASTSLPRPNTVTRNPPRKQPLKEVRTVTNRVPSSNGHLSFAEGERLKVILEIDNKWLLCARGDRKGLIRDSITTHNAIDKPARPLFISGLASAATSGPLRKASHFHNIDGRHGQLFTNEYNQAHHNTHSVTTLVLLNFDKHQEMFDSDAGVTKEKLVKLQIPK</sequence>
<feature type="compositionally biased region" description="Polar residues" evidence="1">
    <location>
        <begin position="408"/>
        <end position="427"/>
    </location>
</feature>
<feature type="compositionally biased region" description="Basic and acidic residues" evidence="1">
    <location>
        <begin position="1057"/>
        <end position="1070"/>
    </location>
</feature>
<feature type="region of interest" description="Disordered" evidence="1">
    <location>
        <begin position="408"/>
        <end position="442"/>
    </location>
</feature>
<evidence type="ECO:0000259" key="2">
    <source>
        <dbReference type="PROSITE" id="PS50826"/>
    </source>
</evidence>
<feature type="region of interest" description="Disordered" evidence="1">
    <location>
        <begin position="766"/>
        <end position="797"/>
    </location>
</feature>
<proteinExistence type="predicted"/>
<dbReference type="InterPro" id="IPR036028">
    <property type="entry name" value="SH3-like_dom_sf"/>
</dbReference>
<dbReference type="InterPro" id="IPR037213">
    <property type="entry name" value="Run_dom_sf"/>
</dbReference>
<comment type="caution">
    <text evidence="3">The sequence shown here is derived from an EMBL/GenBank/DDBJ whole genome shotgun (WGS) entry which is preliminary data.</text>
</comment>
<name>A0A834PCX2_VESPE</name>
<feature type="region of interest" description="Disordered" evidence="1">
    <location>
        <begin position="469"/>
        <end position="499"/>
    </location>
</feature>
<feature type="compositionally biased region" description="Basic and acidic residues" evidence="1">
    <location>
        <begin position="1499"/>
        <end position="1512"/>
    </location>
</feature>
<feature type="compositionally biased region" description="Polar residues" evidence="1">
    <location>
        <begin position="1377"/>
        <end position="1389"/>
    </location>
</feature>
<feature type="compositionally biased region" description="Low complexity" evidence="1">
    <location>
        <begin position="34"/>
        <end position="47"/>
    </location>
</feature>
<dbReference type="GO" id="GO:0031410">
    <property type="term" value="C:cytoplasmic vesicle"/>
    <property type="evidence" value="ECO:0007669"/>
    <property type="project" value="TreeGrafter"/>
</dbReference>
<evidence type="ECO:0000313" key="4">
    <source>
        <dbReference type="Proteomes" id="UP000600918"/>
    </source>
</evidence>
<feature type="compositionally biased region" description="Low complexity" evidence="1">
    <location>
        <begin position="776"/>
        <end position="788"/>
    </location>
</feature>
<dbReference type="PROSITE" id="PS50826">
    <property type="entry name" value="RUN"/>
    <property type="match status" value="1"/>
</dbReference>
<feature type="region of interest" description="Disordered" evidence="1">
    <location>
        <begin position="1045"/>
        <end position="1070"/>
    </location>
</feature>
<protein>
    <recommendedName>
        <fullName evidence="2">RUN domain-containing protein</fullName>
    </recommendedName>
</protein>
<feature type="region of interest" description="Disordered" evidence="1">
    <location>
        <begin position="1499"/>
        <end position="1567"/>
    </location>
</feature>
<evidence type="ECO:0000313" key="3">
    <source>
        <dbReference type="EMBL" id="KAF7435224.1"/>
    </source>
</evidence>
<feature type="region of interest" description="Disordered" evidence="1">
    <location>
        <begin position="1359"/>
        <end position="1397"/>
    </location>
</feature>
<dbReference type="Gene3D" id="1.20.58.900">
    <property type="match status" value="1"/>
</dbReference>
<keyword evidence="4" id="KW-1185">Reference proteome</keyword>
<dbReference type="PANTHER" id="PTHR15591:SF13">
    <property type="entry name" value="RUN DOMAIN-CONTAINING PROTEIN"/>
    <property type="match status" value="1"/>
</dbReference>
<dbReference type="CDD" id="cd17685">
    <property type="entry name" value="RUN_RUSC"/>
    <property type="match status" value="1"/>
</dbReference>
<dbReference type="InterPro" id="IPR004012">
    <property type="entry name" value="Run_dom"/>
</dbReference>
<dbReference type="Pfam" id="PF02759">
    <property type="entry name" value="RUN"/>
    <property type="match status" value="1"/>
</dbReference>
<organism evidence="3 4">
    <name type="scientific">Vespula pensylvanica</name>
    <name type="common">Western yellow jacket</name>
    <name type="synonym">Wasp</name>
    <dbReference type="NCBI Taxonomy" id="30213"/>
    <lineage>
        <taxon>Eukaryota</taxon>
        <taxon>Metazoa</taxon>
        <taxon>Ecdysozoa</taxon>
        <taxon>Arthropoda</taxon>
        <taxon>Hexapoda</taxon>
        <taxon>Insecta</taxon>
        <taxon>Pterygota</taxon>
        <taxon>Neoptera</taxon>
        <taxon>Endopterygota</taxon>
        <taxon>Hymenoptera</taxon>
        <taxon>Apocrita</taxon>
        <taxon>Aculeata</taxon>
        <taxon>Vespoidea</taxon>
        <taxon>Vespidae</taxon>
        <taxon>Vespinae</taxon>
        <taxon>Vespula</taxon>
    </lineage>
</organism>
<dbReference type="SUPFAM" id="SSF140741">
    <property type="entry name" value="RUN domain-like"/>
    <property type="match status" value="1"/>
</dbReference>
<feature type="region of interest" description="Disordered" evidence="1">
    <location>
        <begin position="1"/>
        <end position="47"/>
    </location>
</feature>
<dbReference type="PANTHER" id="PTHR15591">
    <property type="entry name" value="RUN AND SH3 DOMAIN CONTAINING"/>
    <property type="match status" value="1"/>
</dbReference>
<feature type="compositionally biased region" description="Polar residues" evidence="1">
    <location>
        <begin position="469"/>
        <end position="490"/>
    </location>
</feature>
<feature type="compositionally biased region" description="Basic residues" evidence="1">
    <location>
        <begin position="18"/>
        <end position="28"/>
    </location>
</feature>
<gene>
    <name evidence="3" type="ORF">H0235_003415</name>
</gene>
<dbReference type="EMBL" id="JACSDY010000002">
    <property type="protein sequence ID" value="KAF7435224.1"/>
    <property type="molecule type" value="Genomic_DNA"/>
</dbReference>
<evidence type="ECO:0000256" key="1">
    <source>
        <dbReference type="SAM" id="MobiDB-lite"/>
    </source>
</evidence>
<dbReference type="SUPFAM" id="SSF50044">
    <property type="entry name" value="SH3-domain"/>
    <property type="match status" value="1"/>
</dbReference>
<feature type="domain" description="RUN" evidence="2">
    <location>
        <begin position="1116"/>
        <end position="1261"/>
    </location>
</feature>
<reference evidence="3" key="1">
    <citation type="journal article" date="2020" name="G3 (Bethesda)">
        <title>High-Quality Assemblies for Three Invasive Social Wasps from the &lt;i&gt;Vespula&lt;/i&gt; Genus.</title>
        <authorList>
            <person name="Harrop T.W.R."/>
            <person name="Guhlin J."/>
            <person name="McLaughlin G.M."/>
            <person name="Permina E."/>
            <person name="Stockwell P."/>
            <person name="Gilligan J."/>
            <person name="Le Lec M.F."/>
            <person name="Gruber M.A.M."/>
            <person name="Quinn O."/>
            <person name="Lovegrove M."/>
            <person name="Duncan E.J."/>
            <person name="Remnant E.J."/>
            <person name="Van Eeckhoven J."/>
            <person name="Graham B."/>
            <person name="Knapp R.A."/>
            <person name="Langford K.W."/>
            <person name="Kronenberg Z."/>
            <person name="Press M.O."/>
            <person name="Eacker S.M."/>
            <person name="Wilson-Rankin E.E."/>
            <person name="Purcell J."/>
            <person name="Lester P.J."/>
            <person name="Dearden P.K."/>
        </authorList>
    </citation>
    <scope>NUCLEOTIDE SEQUENCE</scope>
    <source>
        <strain evidence="3">Volc-1</strain>
    </source>
</reference>
<accession>A0A834PCX2</accession>